<accession>A0A8X6PAN1</accession>
<organism evidence="1 2">
    <name type="scientific">Nephila pilipes</name>
    <name type="common">Giant wood spider</name>
    <name type="synonym">Nephila maculata</name>
    <dbReference type="NCBI Taxonomy" id="299642"/>
    <lineage>
        <taxon>Eukaryota</taxon>
        <taxon>Metazoa</taxon>
        <taxon>Ecdysozoa</taxon>
        <taxon>Arthropoda</taxon>
        <taxon>Chelicerata</taxon>
        <taxon>Arachnida</taxon>
        <taxon>Araneae</taxon>
        <taxon>Araneomorphae</taxon>
        <taxon>Entelegynae</taxon>
        <taxon>Araneoidea</taxon>
        <taxon>Nephilidae</taxon>
        <taxon>Nephila</taxon>
    </lineage>
</organism>
<evidence type="ECO:0000313" key="2">
    <source>
        <dbReference type="Proteomes" id="UP000887013"/>
    </source>
</evidence>
<dbReference type="EMBL" id="BMAW01066347">
    <property type="protein sequence ID" value="GFT54661.1"/>
    <property type="molecule type" value="Genomic_DNA"/>
</dbReference>
<comment type="caution">
    <text evidence="1">The sequence shown here is derived from an EMBL/GenBank/DDBJ whole genome shotgun (WGS) entry which is preliminary data.</text>
</comment>
<dbReference type="Proteomes" id="UP000887013">
    <property type="component" value="Unassembled WGS sequence"/>
</dbReference>
<keyword evidence="2" id="KW-1185">Reference proteome</keyword>
<dbReference type="AlphaFoldDB" id="A0A8X6PAN1"/>
<gene>
    <name evidence="1" type="ORF">NPIL_636011</name>
</gene>
<protein>
    <submittedName>
        <fullName evidence="1">Uncharacterized protein</fullName>
    </submittedName>
</protein>
<name>A0A8X6PAN1_NEPPI</name>
<sequence length="88" mass="9756">MWGQGRGCAASRMRLTSVKDVEDMDIPSPPDQIDPGADGFLMGFAYFLETPSPDNIVPGRIHTGRGPGNDHNRVNMRRKARSSLRIFL</sequence>
<proteinExistence type="predicted"/>
<reference evidence="1" key="1">
    <citation type="submission" date="2020-08" db="EMBL/GenBank/DDBJ databases">
        <title>Multicomponent nature underlies the extraordinary mechanical properties of spider dragline silk.</title>
        <authorList>
            <person name="Kono N."/>
            <person name="Nakamura H."/>
            <person name="Mori M."/>
            <person name="Yoshida Y."/>
            <person name="Ohtoshi R."/>
            <person name="Malay A.D."/>
            <person name="Moran D.A.P."/>
            <person name="Tomita M."/>
            <person name="Numata K."/>
            <person name="Arakawa K."/>
        </authorList>
    </citation>
    <scope>NUCLEOTIDE SEQUENCE</scope>
</reference>
<evidence type="ECO:0000313" key="1">
    <source>
        <dbReference type="EMBL" id="GFT54661.1"/>
    </source>
</evidence>